<evidence type="ECO:0000313" key="1">
    <source>
        <dbReference type="EMBL" id="MEQ2242262.1"/>
    </source>
</evidence>
<comment type="caution">
    <text evidence="1">The sequence shown here is derived from an EMBL/GenBank/DDBJ whole genome shotgun (WGS) entry which is preliminary data.</text>
</comment>
<proteinExistence type="predicted"/>
<evidence type="ECO:0000313" key="2">
    <source>
        <dbReference type="Proteomes" id="UP001482620"/>
    </source>
</evidence>
<name>A0ABV0UCG3_9TELE</name>
<accession>A0ABV0UCG3</accession>
<dbReference type="EMBL" id="JAHRIQ010063842">
    <property type="protein sequence ID" value="MEQ2242262.1"/>
    <property type="molecule type" value="Genomic_DNA"/>
</dbReference>
<sequence>MGLGTGKGQLKSLQTPYTMHINSLLLPLGWCYRALFAKTSCQRDSFVPQAVSLMNTLQSDFQNNTMHSWTDPTIYCLVKSLVYIYTFKKLFFISMYYIYSTDQMFGHTFSFKELSLFS</sequence>
<protein>
    <submittedName>
        <fullName evidence="1">Uncharacterized protein</fullName>
    </submittedName>
</protein>
<reference evidence="1 2" key="1">
    <citation type="submission" date="2021-06" db="EMBL/GenBank/DDBJ databases">
        <authorList>
            <person name="Palmer J.M."/>
        </authorList>
    </citation>
    <scope>NUCLEOTIDE SEQUENCE [LARGE SCALE GENOMIC DNA]</scope>
    <source>
        <strain evidence="2">if_2019</strain>
        <tissue evidence="1">Muscle</tissue>
    </source>
</reference>
<organism evidence="1 2">
    <name type="scientific">Ilyodon furcidens</name>
    <name type="common">goldbreast splitfin</name>
    <dbReference type="NCBI Taxonomy" id="33524"/>
    <lineage>
        <taxon>Eukaryota</taxon>
        <taxon>Metazoa</taxon>
        <taxon>Chordata</taxon>
        <taxon>Craniata</taxon>
        <taxon>Vertebrata</taxon>
        <taxon>Euteleostomi</taxon>
        <taxon>Actinopterygii</taxon>
        <taxon>Neopterygii</taxon>
        <taxon>Teleostei</taxon>
        <taxon>Neoteleostei</taxon>
        <taxon>Acanthomorphata</taxon>
        <taxon>Ovalentaria</taxon>
        <taxon>Atherinomorphae</taxon>
        <taxon>Cyprinodontiformes</taxon>
        <taxon>Goodeidae</taxon>
        <taxon>Ilyodon</taxon>
    </lineage>
</organism>
<dbReference type="Proteomes" id="UP001482620">
    <property type="component" value="Unassembled WGS sequence"/>
</dbReference>
<gene>
    <name evidence="1" type="ORF">ILYODFUR_033871</name>
</gene>
<keyword evidence="2" id="KW-1185">Reference proteome</keyword>